<sequence length="139" mass="14271">SPELEEGLGSAVLCQGSGWPGVPGTEGFLVGRGFWGVSEGWEPRKSRGVESPLLVSAPLSEAEGLGPASWPSVQGGAGSGLEPPAAPWGLLWLSRLSPRVSFTSGAREGRLCLCPLGCDVRVSQVPEGSQAGEMEQCGP</sequence>
<proteinExistence type="predicted"/>
<gene>
    <name evidence="1" type="ORF">BN2614_LOCUS2</name>
</gene>
<evidence type="ECO:0000313" key="2">
    <source>
        <dbReference type="Proteomes" id="UP000269945"/>
    </source>
</evidence>
<evidence type="ECO:0000313" key="1">
    <source>
        <dbReference type="EMBL" id="VCW71949.1"/>
    </source>
</evidence>
<dbReference type="AlphaFoldDB" id="A0A9X9LL17"/>
<organism evidence="1 2">
    <name type="scientific">Gulo gulo</name>
    <name type="common">Wolverine</name>
    <name type="synonym">Gluton</name>
    <dbReference type="NCBI Taxonomy" id="48420"/>
    <lineage>
        <taxon>Eukaryota</taxon>
        <taxon>Metazoa</taxon>
        <taxon>Chordata</taxon>
        <taxon>Craniata</taxon>
        <taxon>Vertebrata</taxon>
        <taxon>Euteleostomi</taxon>
        <taxon>Mammalia</taxon>
        <taxon>Eutheria</taxon>
        <taxon>Laurasiatheria</taxon>
        <taxon>Carnivora</taxon>
        <taxon>Caniformia</taxon>
        <taxon>Musteloidea</taxon>
        <taxon>Mustelidae</taxon>
        <taxon>Guloninae</taxon>
        <taxon>Gulo</taxon>
    </lineage>
</organism>
<keyword evidence="2" id="KW-1185">Reference proteome</keyword>
<reference evidence="1 2" key="1">
    <citation type="submission" date="2018-10" db="EMBL/GenBank/DDBJ databases">
        <authorList>
            <person name="Ekblom R."/>
            <person name="Jareborg N."/>
        </authorList>
    </citation>
    <scope>NUCLEOTIDE SEQUENCE [LARGE SCALE GENOMIC DNA]</scope>
    <source>
        <tissue evidence="1">Muscle</tissue>
    </source>
</reference>
<dbReference type="EMBL" id="CYRY02006612">
    <property type="protein sequence ID" value="VCW71949.1"/>
    <property type="molecule type" value="Genomic_DNA"/>
</dbReference>
<feature type="non-terminal residue" evidence="1">
    <location>
        <position position="1"/>
    </location>
</feature>
<protein>
    <submittedName>
        <fullName evidence="1">Uncharacterized protein</fullName>
    </submittedName>
</protein>
<accession>A0A9X9LL17</accession>
<dbReference type="Proteomes" id="UP000269945">
    <property type="component" value="Unassembled WGS sequence"/>
</dbReference>
<name>A0A9X9LL17_GULGU</name>
<comment type="caution">
    <text evidence="1">The sequence shown here is derived from an EMBL/GenBank/DDBJ whole genome shotgun (WGS) entry which is preliminary data.</text>
</comment>